<evidence type="ECO:0000313" key="7">
    <source>
        <dbReference type="Ensembl" id="ENSSRHP00000002391.1"/>
    </source>
</evidence>
<feature type="coiled-coil region" evidence="5">
    <location>
        <begin position="150"/>
        <end position="198"/>
    </location>
</feature>
<dbReference type="Proteomes" id="UP000472270">
    <property type="component" value="Unassembled WGS sequence"/>
</dbReference>
<gene>
    <name evidence="7" type="primary">LOC107736784</name>
</gene>
<feature type="region of interest" description="Disordered" evidence="6">
    <location>
        <begin position="1"/>
        <end position="35"/>
    </location>
</feature>
<dbReference type="GO" id="GO:0035556">
    <property type="term" value="P:intracellular signal transduction"/>
    <property type="evidence" value="ECO:0007669"/>
    <property type="project" value="UniProtKB-UniRule"/>
</dbReference>
<protein>
    <recommendedName>
        <fullName evidence="4">SH3 domain-binding protein 5</fullName>
        <shortName evidence="4">SH3BP-5</shortName>
    </recommendedName>
</protein>
<reference evidence="7" key="2">
    <citation type="submission" date="2025-09" db="UniProtKB">
        <authorList>
            <consortium name="Ensembl"/>
        </authorList>
    </citation>
    <scope>IDENTIFICATION</scope>
</reference>
<keyword evidence="4" id="KW-0963">Cytoplasm</keyword>
<feature type="coiled-coil region" evidence="5">
    <location>
        <begin position="38"/>
        <end position="72"/>
    </location>
</feature>
<evidence type="ECO:0000256" key="3">
    <source>
        <dbReference type="ARBA" id="ARBA00023054"/>
    </source>
</evidence>
<dbReference type="AlphaFoldDB" id="A0A673FIX4"/>
<sequence length="216" mass="25001">DGESEETEMESKDSERTKCQDENSLHGKLTEEELDPRIQEELERLNEASEEINKMELELQEVRSSHRRMMSESVLKLKTKSSELGSCIEKARPYYEARRKAKEAQQETQTAALSFERAVSMHLAAREMVHVAEQGLTAVKTLDPTWQEMLNHATSKVNEAEEERMKSEREHMHATQLCQEAEARVQELQKSLKRAIVKSKSYFELKAKFNDILEVC</sequence>
<dbReference type="GO" id="GO:0004860">
    <property type="term" value="F:protein kinase inhibitor activity"/>
    <property type="evidence" value="ECO:0007669"/>
    <property type="project" value="TreeGrafter"/>
</dbReference>
<keyword evidence="3 4" id="KW-0175">Coiled coil</keyword>
<organism evidence="7 8">
    <name type="scientific">Sinocyclocheilus rhinocerous</name>
    <dbReference type="NCBI Taxonomy" id="307959"/>
    <lineage>
        <taxon>Eukaryota</taxon>
        <taxon>Metazoa</taxon>
        <taxon>Chordata</taxon>
        <taxon>Craniata</taxon>
        <taxon>Vertebrata</taxon>
        <taxon>Euteleostomi</taxon>
        <taxon>Actinopterygii</taxon>
        <taxon>Neopterygii</taxon>
        <taxon>Teleostei</taxon>
        <taxon>Ostariophysi</taxon>
        <taxon>Cypriniformes</taxon>
        <taxon>Cyprinidae</taxon>
        <taxon>Cyprininae</taxon>
        <taxon>Sinocyclocheilus</taxon>
    </lineage>
</organism>
<comment type="function">
    <text evidence="4">Functions as guanine nucleotide exchange factor (GEF) for RAB11A.</text>
</comment>
<evidence type="ECO:0000256" key="5">
    <source>
        <dbReference type="SAM" id="Coils"/>
    </source>
</evidence>
<evidence type="ECO:0000313" key="8">
    <source>
        <dbReference type="Proteomes" id="UP000472270"/>
    </source>
</evidence>
<dbReference type="Pfam" id="PF05276">
    <property type="entry name" value="SH3BP5"/>
    <property type="match status" value="1"/>
</dbReference>
<evidence type="ECO:0000256" key="4">
    <source>
        <dbReference type="RuleBase" id="RU369054"/>
    </source>
</evidence>
<reference evidence="7" key="1">
    <citation type="submission" date="2025-08" db="UniProtKB">
        <authorList>
            <consortium name="Ensembl"/>
        </authorList>
    </citation>
    <scope>IDENTIFICATION</scope>
</reference>
<keyword evidence="8" id="KW-1185">Reference proteome</keyword>
<comment type="domain">
    <text evidence="4">The N-terminal half of the protein mediates interaction with RAB11A and functions as guanine nucleotide exchange factor. Four long alpha-helices (interrupted by a central kink) assemble into coiled coils, giving rise to a 'V' shape.</text>
</comment>
<dbReference type="GO" id="GO:0005737">
    <property type="term" value="C:cytoplasm"/>
    <property type="evidence" value="ECO:0007669"/>
    <property type="project" value="UniProtKB-SubCell"/>
</dbReference>
<dbReference type="PANTHER" id="PTHR19423:SF8">
    <property type="entry name" value="SH3 DOMAIN-BINDING PROTEIN 5-LIKE"/>
    <property type="match status" value="1"/>
</dbReference>
<proteinExistence type="inferred from homology"/>
<dbReference type="GO" id="GO:0017124">
    <property type="term" value="F:SH3 domain binding"/>
    <property type="evidence" value="ECO:0007669"/>
    <property type="project" value="UniProtKB-UniRule"/>
</dbReference>
<dbReference type="Ensembl" id="ENSSRHT00000002490.1">
    <property type="protein sequence ID" value="ENSSRHP00000002391.1"/>
    <property type="gene ID" value="ENSSRHG00000001696.1"/>
</dbReference>
<evidence type="ECO:0000256" key="6">
    <source>
        <dbReference type="SAM" id="MobiDB-lite"/>
    </source>
</evidence>
<accession>A0A673FIX4</accession>
<comment type="subcellular location">
    <subcellularLocation>
        <location evidence="4">Cytoplasm</location>
    </subcellularLocation>
    <text evidence="4">Colocalizes with RAB11A on cytoplasmic vesicle membranes.</text>
</comment>
<evidence type="ECO:0000256" key="1">
    <source>
        <dbReference type="ARBA" id="ARBA00007796"/>
    </source>
</evidence>
<feature type="compositionally biased region" description="Basic and acidic residues" evidence="6">
    <location>
        <begin position="9"/>
        <end position="35"/>
    </location>
</feature>
<comment type="subunit">
    <text evidence="4">Interacts with GDP-bound and nucleotide-free forms of RAB11A.</text>
</comment>
<keyword evidence="2 4" id="KW-0344">Guanine-nucleotide releasing factor</keyword>
<dbReference type="GO" id="GO:0005085">
    <property type="term" value="F:guanyl-nucleotide exchange factor activity"/>
    <property type="evidence" value="ECO:0007669"/>
    <property type="project" value="UniProtKB-UniRule"/>
</dbReference>
<name>A0A673FIX4_9TELE</name>
<comment type="similarity">
    <text evidence="1 4">Belongs to the SH3BP5 family.</text>
</comment>
<dbReference type="PANTHER" id="PTHR19423">
    <property type="entry name" value="SH3 DOMAIN-BINDING PROTEIN 5"/>
    <property type="match status" value="1"/>
</dbReference>
<dbReference type="InterPro" id="IPR007940">
    <property type="entry name" value="SH3BP5"/>
</dbReference>
<evidence type="ECO:0000256" key="2">
    <source>
        <dbReference type="ARBA" id="ARBA00022658"/>
    </source>
</evidence>